<protein>
    <submittedName>
        <fullName evidence="2">Uncharacterized protein</fullName>
    </submittedName>
</protein>
<keyword evidence="1" id="KW-0812">Transmembrane</keyword>
<dbReference type="EMBL" id="LAZR01057043">
    <property type="protein sequence ID" value="KKK72868.1"/>
    <property type="molecule type" value="Genomic_DNA"/>
</dbReference>
<sequence>MHSTSISTVIKQCVGFATLAAVIYTNVGHSEHYGWLQYYASLFLASCGFALILPRHTLYMSLNGIQHYATGYSKEKQACIDAAKREYIRLSTNWKPTDRTEQWIKNSRRGELFLEFVARQLAEEAQRKALIRLGNQVEYDTLAHPLIEVFNAPPPPPAGEAVP</sequence>
<proteinExistence type="predicted"/>
<comment type="caution">
    <text evidence="2">The sequence shown here is derived from an EMBL/GenBank/DDBJ whole genome shotgun (WGS) entry which is preliminary data.</text>
</comment>
<keyword evidence="1" id="KW-1133">Transmembrane helix</keyword>
<keyword evidence="1" id="KW-0472">Membrane</keyword>
<reference evidence="2" key="1">
    <citation type="journal article" date="2015" name="Nature">
        <title>Complex archaea that bridge the gap between prokaryotes and eukaryotes.</title>
        <authorList>
            <person name="Spang A."/>
            <person name="Saw J.H."/>
            <person name="Jorgensen S.L."/>
            <person name="Zaremba-Niedzwiedzka K."/>
            <person name="Martijn J."/>
            <person name="Lind A.E."/>
            <person name="van Eijk R."/>
            <person name="Schleper C."/>
            <person name="Guy L."/>
            <person name="Ettema T.J."/>
        </authorList>
    </citation>
    <scope>NUCLEOTIDE SEQUENCE</scope>
</reference>
<organism evidence="2">
    <name type="scientific">marine sediment metagenome</name>
    <dbReference type="NCBI Taxonomy" id="412755"/>
    <lineage>
        <taxon>unclassified sequences</taxon>
        <taxon>metagenomes</taxon>
        <taxon>ecological metagenomes</taxon>
    </lineage>
</organism>
<evidence type="ECO:0000313" key="2">
    <source>
        <dbReference type="EMBL" id="KKK72868.1"/>
    </source>
</evidence>
<dbReference type="AlphaFoldDB" id="A0A0F8XV97"/>
<evidence type="ECO:0000256" key="1">
    <source>
        <dbReference type="SAM" id="Phobius"/>
    </source>
</evidence>
<name>A0A0F8XV97_9ZZZZ</name>
<gene>
    <name evidence="2" type="ORF">LCGC14_2899570</name>
</gene>
<feature type="transmembrane region" description="Helical" evidence="1">
    <location>
        <begin position="35"/>
        <end position="53"/>
    </location>
</feature>
<accession>A0A0F8XV97</accession>